<dbReference type="InterPro" id="IPR011701">
    <property type="entry name" value="MFS"/>
</dbReference>
<evidence type="ECO:0000256" key="5">
    <source>
        <dbReference type="SAM" id="Phobius"/>
    </source>
</evidence>
<keyword evidence="3 5" id="KW-1133">Transmembrane helix</keyword>
<dbReference type="Gene3D" id="1.20.1250.20">
    <property type="entry name" value="MFS general substrate transporter like domains"/>
    <property type="match status" value="1"/>
</dbReference>
<feature type="transmembrane region" description="Helical" evidence="5">
    <location>
        <begin position="26"/>
        <end position="46"/>
    </location>
</feature>
<reference evidence="7 8" key="1">
    <citation type="submission" date="2020-08" db="EMBL/GenBank/DDBJ databases">
        <authorList>
            <person name="Hejnol A."/>
        </authorList>
    </citation>
    <scope>NUCLEOTIDE SEQUENCE [LARGE SCALE GENOMIC DNA]</scope>
</reference>
<comment type="caution">
    <text evidence="7">The sequence shown here is derived from an EMBL/GenBank/DDBJ whole genome shotgun (WGS) entry which is preliminary data.</text>
</comment>
<dbReference type="EMBL" id="CAJFCJ010000014">
    <property type="protein sequence ID" value="CAD5121679.1"/>
    <property type="molecule type" value="Genomic_DNA"/>
</dbReference>
<evidence type="ECO:0000256" key="4">
    <source>
        <dbReference type="ARBA" id="ARBA00023136"/>
    </source>
</evidence>
<organism evidence="7 8">
    <name type="scientific">Dimorphilus gyrociliatus</name>
    <dbReference type="NCBI Taxonomy" id="2664684"/>
    <lineage>
        <taxon>Eukaryota</taxon>
        <taxon>Metazoa</taxon>
        <taxon>Spiralia</taxon>
        <taxon>Lophotrochozoa</taxon>
        <taxon>Annelida</taxon>
        <taxon>Polychaeta</taxon>
        <taxon>Polychaeta incertae sedis</taxon>
        <taxon>Dinophilidae</taxon>
        <taxon>Dimorphilus</taxon>
    </lineage>
</organism>
<evidence type="ECO:0000313" key="7">
    <source>
        <dbReference type="EMBL" id="CAD5121679.1"/>
    </source>
</evidence>
<feature type="domain" description="Major facilitator superfamily (MFS) profile" evidence="6">
    <location>
        <begin position="111"/>
        <end position="556"/>
    </location>
</feature>
<feature type="transmembrane region" description="Helical" evidence="5">
    <location>
        <begin position="532"/>
        <end position="552"/>
    </location>
</feature>
<evidence type="ECO:0000256" key="2">
    <source>
        <dbReference type="ARBA" id="ARBA00022692"/>
    </source>
</evidence>
<gene>
    <name evidence="7" type="ORF">DGYR_LOCUS9597</name>
</gene>
<keyword evidence="8" id="KW-1185">Reference proteome</keyword>
<keyword evidence="4 5" id="KW-0472">Membrane</keyword>
<feature type="transmembrane region" description="Helical" evidence="5">
    <location>
        <begin position="165"/>
        <end position="185"/>
    </location>
</feature>
<dbReference type="PANTHER" id="PTHR24064">
    <property type="entry name" value="SOLUTE CARRIER FAMILY 22 MEMBER"/>
    <property type="match status" value="1"/>
</dbReference>
<sequence length="584" mass="65654">MENVKSDEEEEKSVSYDNIFNKAGDFGLYQILILTAIASFAVFASANNFSSSLTLADVPHVCKYPKNISHSIHELSSHDEKLLIIPKNSKGKFENCAIFDRPYSTMTSDEAHLLLSNKTLLENETASTIPCPNGYNYDTSEASETAVTEWNLVCGKKWQTDLASVVYQAGGFFGLLVIGFLGDLIGRRRTSLIALVFLIVVTILSGVARNYLFYLITRFVTGMFNLPVASILLILCLEITGPNWRIVVVVASHIVWVLGYFFLTLLAYKLNNWKVIHIVTGSVLILFLSFYFFIPESPRWLFSKRKIKECLEVLNKMAKANDRKFLKSANSEELKILDPQQQLLSTSDNFESEASTGQWQQQQEEQHIKTGTVEVKTYTPIDLFRFPVLRKRVIILCFQWFAVSFIYYSFVYGSSKFHGNIFINFMIEGAAEMPGVILSLVMMGLLGRNNVLSILFISCGVSIIISKFVAKWPKLIFILISKMMISGCFTTTYLYTNELLPTVLRCTGFCFISAVGRIAAIIVPFVGKIGGYASPVTSWTSAIIAGVMMPWLPETKGHYLPQKVSDIDRIPEDDDKEENITNTP</sequence>
<feature type="transmembrane region" description="Helical" evidence="5">
    <location>
        <begin position="502"/>
        <end position="526"/>
    </location>
</feature>
<feature type="transmembrane region" description="Helical" evidence="5">
    <location>
        <begin position="475"/>
        <end position="495"/>
    </location>
</feature>
<evidence type="ECO:0000256" key="3">
    <source>
        <dbReference type="ARBA" id="ARBA00022989"/>
    </source>
</evidence>
<feature type="transmembrane region" description="Helical" evidence="5">
    <location>
        <begin position="192"/>
        <end position="213"/>
    </location>
</feature>
<dbReference type="GO" id="GO:0016020">
    <property type="term" value="C:membrane"/>
    <property type="evidence" value="ECO:0007669"/>
    <property type="project" value="UniProtKB-SubCell"/>
</dbReference>
<feature type="transmembrane region" description="Helical" evidence="5">
    <location>
        <begin position="219"/>
        <end position="237"/>
    </location>
</feature>
<dbReference type="Pfam" id="PF07690">
    <property type="entry name" value="MFS_1"/>
    <property type="match status" value="1"/>
</dbReference>
<dbReference type="Proteomes" id="UP000549394">
    <property type="component" value="Unassembled WGS sequence"/>
</dbReference>
<dbReference type="AlphaFoldDB" id="A0A7I8VZB4"/>
<evidence type="ECO:0000256" key="1">
    <source>
        <dbReference type="ARBA" id="ARBA00004141"/>
    </source>
</evidence>
<evidence type="ECO:0000313" key="8">
    <source>
        <dbReference type="Proteomes" id="UP000549394"/>
    </source>
</evidence>
<proteinExistence type="predicted"/>
<accession>A0A7I8VZB4</accession>
<dbReference type="SUPFAM" id="SSF103473">
    <property type="entry name" value="MFS general substrate transporter"/>
    <property type="match status" value="1"/>
</dbReference>
<comment type="subcellular location">
    <subcellularLocation>
        <location evidence="1">Membrane</location>
        <topology evidence="1">Multi-pass membrane protein</topology>
    </subcellularLocation>
</comment>
<dbReference type="OrthoDB" id="3936150at2759"/>
<evidence type="ECO:0000259" key="6">
    <source>
        <dbReference type="PROSITE" id="PS50850"/>
    </source>
</evidence>
<feature type="transmembrane region" description="Helical" evidence="5">
    <location>
        <begin position="244"/>
        <end position="263"/>
    </location>
</feature>
<dbReference type="GO" id="GO:0022857">
    <property type="term" value="F:transmembrane transporter activity"/>
    <property type="evidence" value="ECO:0007669"/>
    <property type="project" value="InterPro"/>
</dbReference>
<feature type="transmembrane region" description="Helical" evidence="5">
    <location>
        <begin position="393"/>
        <end position="410"/>
    </location>
</feature>
<feature type="transmembrane region" description="Helical" evidence="5">
    <location>
        <begin position="450"/>
        <end position="469"/>
    </location>
</feature>
<protein>
    <submittedName>
        <fullName evidence="7">DgyrCDS10166</fullName>
    </submittedName>
</protein>
<dbReference type="PROSITE" id="PS50850">
    <property type="entry name" value="MFS"/>
    <property type="match status" value="1"/>
</dbReference>
<dbReference type="InterPro" id="IPR020846">
    <property type="entry name" value="MFS_dom"/>
</dbReference>
<feature type="transmembrane region" description="Helical" evidence="5">
    <location>
        <begin position="422"/>
        <end position="443"/>
    </location>
</feature>
<feature type="transmembrane region" description="Helical" evidence="5">
    <location>
        <begin position="275"/>
        <end position="294"/>
    </location>
</feature>
<name>A0A7I8VZB4_9ANNE</name>
<keyword evidence="2 5" id="KW-0812">Transmembrane</keyword>
<dbReference type="InterPro" id="IPR036259">
    <property type="entry name" value="MFS_trans_sf"/>
</dbReference>